<keyword evidence="13" id="KW-1185">Reference proteome</keyword>
<name>A0A1W2G6H4_REIFA</name>
<evidence type="ECO:0000256" key="7">
    <source>
        <dbReference type="ARBA" id="ARBA00023065"/>
    </source>
</evidence>
<evidence type="ECO:0000256" key="6">
    <source>
        <dbReference type="ARBA" id="ARBA00022989"/>
    </source>
</evidence>
<dbReference type="InterPro" id="IPR027470">
    <property type="entry name" value="Cation_efflux_CTD"/>
</dbReference>
<evidence type="ECO:0000313" key="13">
    <source>
        <dbReference type="Proteomes" id="UP000192472"/>
    </source>
</evidence>
<dbReference type="EMBL" id="FWYF01000001">
    <property type="protein sequence ID" value="SMD32213.1"/>
    <property type="molecule type" value="Genomic_DNA"/>
</dbReference>
<dbReference type="Pfam" id="PF01545">
    <property type="entry name" value="Cation_efflux"/>
    <property type="match status" value="1"/>
</dbReference>
<dbReference type="RefSeq" id="WP_084370890.1">
    <property type="nucleotide sequence ID" value="NZ_FWYF01000001.1"/>
</dbReference>
<dbReference type="STRING" id="692418.SAMN04488029_0555"/>
<dbReference type="OrthoDB" id="9809646at2"/>
<dbReference type="SUPFAM" id="SSF160240">
    <property type="entry name" value="Cation efflux protein cytoplasmic domain-like"/>
    <property type="match status" value="1"/>
</dbReference>
<dbReference type="PANTHER" id="PTHR11562">
    <property type="entry name" value="CATION EFFLUX PROTEIN/ ZINC TRANSPORTER"/>
    <property type="match status" value="1"/>
</dbReference>
<dbReference type="SUPFAM" id="SSF161111">
    <property type="entry name" value="Cation efflux protein transmembrane domain-like"/>
    <property type="match status" value="1"/>
</dbReference>
<dbReference type="AlphaFoldDB" id="A0A1W2G6H4"/>
<keyword evidence="7" id="KW-0406">Ion transport</keyword>
<keyword evidence="5" id="KW-0864">Zinc transport</keyword>
<feature type="transmembrane region" description="Helical" evidence="9">
    <location>
        <begin position="120"/>
        <end position="137"/>
    </location>
</feature>
<dbReference type="PANTHER" id="PTHR11562:SF17">
    <property type="entry name" value="RE54080P-RELATED"/>
    <property type="match status" value="1"/>
</dbReference>
<evidence type="ECO:0000256" key="3">
    <source>
        <dbReference type="ARBA" id="ARBA00022448"/>
    </source>
</evidence>
<keyword evidence="4 9" id="KW-0812">Transmembrane</keyword>
<dbReference type="InterPro" id="IPR002524">
    <property type="entry name" value="Cation_efflux"/>
</dbReference>
<feature type="transmembrane region" description="Helical" evidence="9">
    <location>
        <begin position="182"/>
        <end position="199"/>
    </location>
</feature>
<sequence>MPHHHHGHDHNHHDVDNIKTAFFLNLGFTIIEFVGGFYVNSVAIISDAIHDLGDCLSLGISWYFQKISHKGRTQTFSYGYKRFSVLSAILNSVVLLVGSIFILMETIPRLISPEQPDAKGMIVLAILGVIVNGAAVLKTRNGKTANEKVVSLHLLEDVLGWVAVLIGSVVMSLTDFPILDPLLSLMIAGYILFNVFSNLKNSLKIILQSIPPDVNTSELENKLCQIAHVAKVHDMHTWTMDGDYHVMTIHLVLDQDVDLNTGAKIKIQAREILKAGEIDHVTIELESPNEHCHLEEC</sequence>
<evidence type="ECO:0000256" key="1">
    <source>
        <dbReference type="ARBA" id="ARBA00004141"/>
    </source>
</evidence>
<feature type="domain" description="Cation efflux protein transmembrane" evidence="10">
    <location>
        <begin position="19"/>
        <end position="207"/>
    </location>
</feature>
<feature type="transmembrane region" description="Helical" evidence="9">
    <location>
        <begin position="85"/>
        <end position="104"/>
    </location>
</feature>
<keyword evidence="5" id="KW-0862">Zinc</keyword>
<organism evidence="12 13">
    <name type="scientific">Reichenbachiella faecimaris</name>
    <dbReference type="NCBI Taxonomy" id="692418"/>
    <lineage>
        <taxon>Bacteria</taxon>
        <taxon>Pseudomonadati</taxon>
        <taxon>Bacteroidota</taxon>
        <taxon>Cytophagia</taxon>
        <taxon>Cytophagales</taxon>
        <taxon>Reichenbachiellaceae</taxon>
        <taxon>Reichenbachiella</taxon>
    </lineage>
</organism>
<dbReference type="GO" id="GO:0005886">
    <property type="term" value="C:plasma membrane"/>
    <property type="evidence" value="ECO:0007669"/>
    <property type="project" value="TreeGrafter"/>
</dbReference>
<feature type="domain" description="Cation efflux protein cytoplasmic" evidence="11">
    <location>
        <begin position="211"/>
        <end position="286"/>
    </location>
</feature>
<reference evidence="12 13" key="1">
    <citation type="submission" date="2017-04" db="EMBL/GenBank/DDBJ databases">
        <authorList>
            <person name="Afonso C.L."/>
            <person name="Miller P.J."/>
            <person name="Scott M.A."/>
            <person name="Spackman E."/>
            <person name="Goraichik I."/>
            <person name="Dimitrov K.M."/>
            <person name="Suarez D.L."/>
            <person name="Swayne D.E."/>
        </authorList>
    </citation>
    <scope>NUCLEOTIDE SEQUENCE [LARGE SCALE GENOMIC DNA]</scope>
    <source>
        <strain evidence="12 13">DSM 26133</strain>
    </source>
</reference>
<feature type="transmembrane region" description="Helical" evidence="9">
    <location>
        <begin position="21"/>
        <end position="38"/>
    </location>
</feature>
<dbReference type="Gene3D" id="1.20.1510.10">
    <property type="entry name" value="Cation efflux protein transmembrane domain"/>
    <property type="match status" value="1"/>
</dbReference>
<dbReference type="Pfam" id="PF16916">
    <property type="entry name" value="ZT_dimer"/>
    <property type="match status" value="1"/>
</dbReference>
<dbReference type="InterPro" id="IPR036837">
    <property type="entry name" value="Cation_efflux_CTD_sf"/>
</dbReference>
<dbReference type="NCBIfam" id="TIGR01297">
    <property type="entry name" value="CDF"/>
    <property type="match status" value="1"/>
</dbReference>
<accession>A0A1W2G6H4</accession>
<evidence type="ECO:0000256" key="2">
    <source>
        <dbReference type="ARBA" id="ARBA00008873"/>
    </source>
</evidence>
<feature type="transmembrane region" description="Helical" evidence="9">
    <location>
        <begin position="158"/>
        <end position="176"/>
    </location>
</feature>
<keyword evidence="6 9" id="KW-1133">Transmembrane helix</keyword>
<evidence type="ECO:0000313" key="12">
    <source>
        <dbReference type="EMBL" id="SMD32213.1"/>
    </source>
</evidence>
<comment type="subcellular location">
    <subcellularLocation>
        <location evidence="1">Membrane</location>
        <topology evidence="1">Multi-pass membrane protein</topology>
    </subcellularLocation>
</comment>
<dbReference type="Proteomes" id="UP000192472">
    <property type="component" value="Unassembled WGS sequence"/>
</dbReference>
<keyword evidence="8 9" id="KW-0472">Membrane</keyword>
<evidence type="ECO:0000256" key="4">
    <source>
        <dbReference type="ARBA" id="ARBA00022692"/>
    </source>
</evidence>
<dbReference type="InterPro" id="IPR058533">
    <property type="entry name" value="Cation_efflux_TM"/>
</dbReference>
<keyword evidence="3" id="KW-0813">Transport</keyword>
<gene>
    <name evidence="12" type="ORF">SAMN04488029_0555</name>
</gene>
<dbReference type="InterPro" id="IPR027469">
    <property type="entry name" value="Cation_efflux_TMD_sf"/>
</dbReference>
<dbReference type="InterPro" id="IPR050681">
    <property type="entry name" value="CDF/SLC30A"/>
</dbReference>
<proteinExistence type="inferred from homology"/>
<evidence type="ECO:0000259" key="10">
    <source>
        <dbReference type="Pfam" id="PF01545"/>
    </source>
</evidence>
<comment type="similarity">
    <text evidence="2">Belongs to the cation diffusion facilitator (CDF) transporter (TC 2.A.4) family. SLC30A subfamily.</text>
</comment>
<protein>
    <submittedName>
        <fullName evidence="12">Cobalt-zinc-cadmium efflux system protein</fullName>
    </submittedName>
</protein>
<evidence type="ECO:0000256" key="8">
    <source>
        <dbReference type="ARBA" id="ARBA00023136"/>
    </source>
</evidence>
<evidence type="ECO:0000259" key="11">
    <source>
        <dbReference type="Pfam" id="PF16916"/>
    </source>
</evidence>
<dbReference type="GO" id="GO:0005385">
    <property type="term" value="F:zinc ion transmembrane transporter activity"/>
    <property type="evidence" value="ECO:0007669"/>
    <property type="project" value="TreeGrafter"/>
</dbReference>
<evidence type="ECO:0000256" key="5">
    <source>
        <dbReference type="ARBA" id="ARBA00022906"/>
    </source>
</evidence>
<evidence type="ECO:0000256" key="9">
    <source>
        <dbReference type="SAM" id="Phobius"/>
    </source>
</evidence>